<dbReference type="Proteomes" id="UP000095192">
    <property type="component" value="Unassembled WGS sequence"/>
</dbReference>
<evidence type="ECO:0000313" key="2">
    <source>
        <dbReference type="Proteomes" id="UP000095192"/>
    </source>
</evidence>
<evidence type="ECO:0000313" key="1">
    <source>
        <dbReference type="EMBL" id="OEH80646.1"/>
    </source>
</evidence>
<sequence length="281" mass="31030">MCVCHLLVQLTFNGEESIVTFRHPSCICFLTVHRILQGHQQQRLHQEKLRCGVAGLCFRNIRTASTRAGASFIVPYLDETGCTAAETTSASTSPVVERAATVSCLLKWSTFPPMSPAGLISGWSDEMGSKCWQEGQHVLQPTTGDKLACLAFKTRLACYTPQPVRCVALDKQCCFFAFKGSPKLYMHPLEWELLGGGALPTGQLRCVDTRAVNEPGLLGCPSLVSPARLVGRNGEREVQQMALQQLHIVGPFLVAARMHERLQLLLLPLQCQQQLDRDQQL</sequence>
<keyword evidence="2" id="KW-1185">Reference proteome</keyword>
<organism evidence="1 2">
    <name type="scientific">Cyclospora cayetanensis</name>
    <dbReference type="NCBI Taxonomy" id="88456"/>
    <lineage>
        <taxon>Eukaryota</taxon>
        <taxon>Sar</taxon>
        <taxon>Alveolata</taxon>
        <taxon>Apicomplexa</taxon>
        <taxon>Conoidasida</taxon>
        <taxon>Coccidia</taxon>
        <taxon>Eucoccidiorida</taxon>
        <taxon>Eimeriorina</taxon>
        <taxon>Eimeriidae</taxon>
        <taxon>Cyclospora</taxon>
    </lineage>
</organism>
<protein>
    <submittedName>
        <fullName evidence="1">Uncharacterized protein</fullName>
    </submittedName>
</protein>
<reference evidence="1 2" key="1">
    <citation type="journal article" date="2016" name="BMC Genomics">
        <title>Comparative genomics reveals Cyclospora cayetanensis possesses coccidia-like metabolism and invasion components but unique surface antigens.</title>
        <authorList>
            <person name="Liu S."/>
            <person name="Wang L."/>
            <person name="Zheng H."/>
            <person name="Xu Z."/>
            <person name="Roellig D.M."/>
            <person name="Li N."/>
            <person name="Frace M.A."/>
            <person name="Tang K."/>
            <person name="Arrowood M.J."/>
            <person name="Moss D.M."/>
            <person name="Zhang L."/>
            <person name="Feng Y."/>
            <person name="Xiao L."/>
        </authorList>
    </citation>
    <scope>NUCLEOTIDE SEQUENCE [LARGE SCALE GENOMIC DNA]</scope>
    <source>
        <strain evidence="1 2">CHN_HEN01</strain>
    </source>
</reference>
<proteinExistence type="predicted"/>
<gene>
    <name evidence="1" type="ORF">cyc_03482</name>
</gene>
<dbReference type="EMBL" id="JROU02000023">
    <property type="protein sequence ID" value="OEH80646.1"/>
    <property type="molecule type" value="Genomic_DNA"/>
</dbReference>
<dbReference type="InParanoid" id="A0A1D3DB20"/>
<dbReference type="VEuPathDB" id="ToxoDB:LOC34620166"/>
<comment type="caution">
    <text evidence="1">The sequence shown here is derived from an EMBL/GenBank/DDBJ whole genome shotgun (WGS) entry which is preliminary data.</text>
</comment>
<dbReference type="VEuPathDB" id="ToxoDB:cyc_03482"/>
<name>A0A1D3DB20_9EIME</name>
<accession>A0A1D3DB20</accession>
<dbReference type="AlphaFoldDB" id="A0A1D3DB20"/>